<evidence type="ECO:0000256" key="4">
    <source>
        <dbReference type="SAM" id="MobiDB-lite"/>
    </source>
</evidence>
<feature type="compositionally biased region" description="Basic and acidic residues" evidence="4">
    <location>
        <begin position="314"/>
        <end position="336"/>
    </location>
</feature>
<dbReference type="InterPro" id="IPR042266">
    <property type="entry name" value="PPPDE_sf"/>
</dbReference>
<evidence type="ECO:0000256" key="2">
    <source>
        <dbReference type="ARBA" id="ARBA00022670"/>
    </source>
</evidence>
<feature type="compositionally biased region" description="Low complexity" evidence="4">
    <location>
        <begin position="365"/>
        <end position="380"/>
    </location>
</feature>
<name>A0A1Q9CSG5_SYMMI</name>
<dbReference type="EMBL" id="LSRX01000950">
    <property type="protein sequence ID" value="OLP85876.1"/>
    <property type="molecule type" value="Genomic_DNA"/>
</dbReference>
<dbReference type="Gene3D" id="1.10.238.10">
    <property type="entry name" value="EF-hand"/>
    <property type="match status" value="1"/>
</dbReference>
<dbReference type="SMART" id="SM01179">
    <property type="entry name" value="DUF862"/>
    <property type="match status" value="1"/>
</dbReference>
<evidence type="ECO:0000256" key="1">
    <source>
        <dbReference type="ARBA" id="ARBA00008140"/>
    </source>
</evidence>
<dbReference type="Proteomes" id="UP000186817">
    <property type="component" value="Unassembled WGS sequence"/>
</dbReference>
<comment type="caution">
    <text evidence="5">The sequence shown here is derived from an EMBL/GenBank/DDBJ whole genome shotgun (WGS) entry which is preliminary data.</text>
</comment>
<dbReference type="GO" id="GO:0006508">
    <property type="term" value="P:proteolysis"/>
    <property type="evidence" value="ECO:0007669"/>
    <property type="project" value="UniProtKB-KW"/>
</dbReference>
<dbReference type="GO" id="GO:0016579">
    <property type="term" value="P:protein deubiquitination"/>
    <property type="evidence" value="ECO:0007669"/>
    <property type="project" value="TreeGrafter"/>
</dbReference>
<keyword evidence="6" id="KW-1185">Reference proteome</keyword>
<organism evidence="5 6">
    <name type="scientific">Symbiodinium microadriaticum</name>
    <name type="common">Dinoflagellate</name>
    <name type="synonym">Zooxanthella microadriatica</name>
    <dbReference type="NCBI Taxonomy" id="2951"/>
    <lineage>
        <taxon>Eukaryota</taxon>
        <taxon>Sar</taxon>
        <taxon>Alveolata</taxon>
        <taxon>Dinophyceae</taxon>
        <taxon>Suessiales</taxon>
        <taxon>Symbiodiniaceae</taxon>
        <taxon>Symbiodinium</taxon>
    </lineage>
</organism>
<comment type="similarity">
    <text evidence="1">Belongs to the DeSI family.</text>
</comment>
<gene>
    <name evidence="5" type="ORF">AK812_SmicGene33066</name>
</gene>
<evidence type="ECO:0000256" key="3">
    <source>
        <dbReference type="ARBA" id="ARBA00022801"/>
    </source>
</evidence>
<dbReference type="Pfam" id="PF12763">
    <property type="entry name" value="EH"/>
    <property type="match status" value="1"/>
</dbReference>
<reference evidence="5 6" key="1">
    <citation type="submission" date="2016-02" db="EMBL/GenBank/DDBJ databases">
        <title>Genome analysis of coral dinoflagellate symbionts highlights evolutionary adaptations to a symbiotic lifestyle.</title>
        <authorList>
            <person name="Aranda M."/>
            <person name="Li Y."/>
            <person name="Liew Y.J."/>
            <person name="Baumgarten S."/>
            <person name="Simakov O."/>
            <person name="Wilson M."/>
            <person name="Piel J."/>
            <person name="Ashoor H."/>
            <person name="Bougouffa S."/>
            <person name="Bajic V.B."/>
            <person name="Ryu T."/>
            <person name="Ravasi T."/>
            <person name="Bayer T."/>
            <person name="Micklem G."/>
            <person name="Kim H."/>
            <person name="Bhak J."/>
            <person name="Lajeunesse T.C."/>
            <person name="Voolstra C.R."/>
        </authorList>
    </citation>
    <scope>NUCLEOTIDE SEQUENCE [LARGE SCALE GENOMIC DNA]</scope>
    <source>
        <strain evidence="5 6">CCMP2467</strain>
    </source>
</reference>
<keyword evidence="2" id="KW-0645">Protease</keyword>
<dbReference type="Pfam" id="PF05903">
    <property type="entry name" value="Peptidase_C97"/>
    <property type="match status" value="1"/>
</dbReference>
<proteinExistence type="inferred from homology"/>
<dbReference type="PROSITE" id="PS50031">
    <property type="entry name" value="EH"/>
    <property type="match status" value="1"/>
</dbReference>
<dbReference type="GO" id="GO:0101005">
    <property type="term" value="F:deubiquitinase activity"/>
    <property type="evidence" value="ECO:0007669"/>
    <property type="project" value="TreeGrafter"/>
</dbReference>
<dbReference type="PANTHER" id="PTHR12378">
    <property type="entry name" value="DESUMOYLATING ISOPEPTIDASE"/>
    <property type="match status" value="1"/>
</dbReference>
<dbReference type="PANTHER" id="PTHR12378:SF80">
    <property type="entry name" value="IP06716P-RELATED"/>
    <property type="match status" value="1"/>
</dbReference>
<dbReference type="InterPro" id="IPR000261">
    <property type="entry name" value="EH_dom"/>
</dbReference>
<dbReference type="AlphaFoldDB" id="A0A1Q9CSG5"/>
<evidence type="ECO:0000313" key="5">
    <source>
        <dbReference type="EMBL" id="OLP85876.1"/>
    </source>
</evidence>
<dbReference type="InterPro" id="IPR008580">
    <property type="entry name" value="PPPDE_dom"/>
</dbReference>
<sequence>MVPCLVAVFQGPVPCSSTEVVHGASVDWHDLPAVTFHAHFQDELAYAVMASLPCEHLRFDNFDSCGKEAVAHAHMFARASDEMVQLSDRNSSQPSICGWEGAAVCRLKTDKLDAVRVPMDLLKGWMPSTAGPSPVTLHIYDLGKQLYGVNVVCKAIGTGAFHAGVEVYEREWSYGGGLNGPSGSGVFCCRPRGCDAHSYREAVPMGKTTMSRSAVEALIKDLAKKWKGVEYDLLRHNCCHFSDALCVALGVGHVPGWVTSLAGVGAMLRSGTRLAAVGAAAVPQLAVQGFTAVAELLAGPDAEESEGHLGNPKPLEDRSPAAEARRPDPMRCHVEGELQDAARYGGYKAPGETGLRNSAANSDGTPSPTSPALTSPPSATRLESHAKLAVGDAVEVFSNSRQLWCSGEVKSLDLHGSPPAVEVVFWIPGSPDVGTGEMAAKKVALGSKDLRKLKRPSETAGSPTWSVGDCVEVFSNSKSSWCSGRITQVSSDKVKVVYQPPGASNDDWLEKELLMGSDALRKVQPSEADLPVSPKRKLVWSEAEESAYKVAFLQLRPKQQTPQVLDANVLAEYLKTSKLPRKVLKEIWKASVRSSTQADFDEFGACCRLVAHCQQAMKERDQATMEVMEQAGTQLRQLVLEKFMEEVPTTLPDFYGGPAGSGH</sequence>
<dbReference type="PROSITE" id="PS51858">
    <property type="entry name" value="PPPDE"/>
    <property type="match status" value="1"/>
</dbReference>
<dbReference type="OrthoDB" id="412286at2759"/>
<dbReference type="Gene3D" id="3.90.1720.30">
    <property type="entry name" value="PPPDE domains"/>
    <property type="match status" value="1"/>
</dbReference>
<evidence type="ECO:0000313" key="6">
    <source>
        <dbReference type="Proteomes" id="UP000186817"/>
    </source>
</evidence>
<feature type="region of interest" description="Disordered" evidence="4">
    <location>
        <begin position="302"/>
        <end position="381"/>
    </location>
</feature>
<feature type="compositionally biased region" description="Polar residues" evidence="4">
    <location>
        <begin position="355"/>
        <end position="364"/>
    </location>
</feature>
<keyword evidence="3" id="KW-0378">Hydrolase</keyword>
<accession>A0A1Q9CSG5</accession>
<protein>
    <submittedName>
        <fullName evidence="5">DeSI-like protein</fullName>
    </submittedName>
</protein>